<comment type="catalytic activity">
    <reaction evidence="1 12 13">
        <text>[protein]-peptidylproline (omega=180) = [protein]-peptidylproline (omega=0)</text>
        <dbReference type="Rhea" id="RHEA:16237"/>
        <dbReference type="Rhea" id="RHEA-COMP:10747"/>
        <dbReference type="Rhea" id="RHEA-COMP:10748"/>
        <dbReference type="ChEBI" id="CHEBI:83833"/>
        <dbReference type="ChEBI" id="CHEBI:83834"/>
        <dbReference type="EC" id="5.2.1.8"/>
    </reaction>
</comment>
<evidence type="ECO:0000256" key="2">
    <source>
        <dbReference type="ARBA" id="ARBA00005464"/>
    </source>
</evidence>
<evidence type="ECO:0000256" key="7">
    <source>
        <dbReference type="ARBA" id="ARBA00023186"/>
    </source>
</evidence>
<dbReference type="InterPro" id="IPR008881">
    <property type="entry name" value="Trigger_fac_ribosome-bd_bac"/>
</dbReference>
<dbReference type="GO" id="GO:0043022">
    <property type="term" value="F:ribosome binding"/>
    <property type="evidence" value="ECO:0007669"/>
    <property type="project" value="TreeGrafter"/>
</dbReference>
<dbReference type="Pfam" id="PF05698">
    <property type="entry name" value="Trigger_C"/>
    <property type="match status" value="1"/>
</dbReference>
<evidence type="ECO:0000313" key="17">
    <source>
        <dbReference type="Proteomes" id="UP000094296"/>
    </source>
</evidence>
<evidence type="ECO:0000256" key="8">
    <source>
        <dbReference type="ARBA" id="ARBA00023235"/>
    </source>
</evidence>
<dbReference type="SUPFAM" id="SSF54534">
    <property type="entry name" value="FKBP-like"/>
    <property type="match status" value="1"/>
</dbReference>
<evidence type="ECO:0000256" key="3">
    <source>
        <dbReference type="ARBA" id="ARBA00013194"/>
    </source>
</evidence>
<dbReference type="AlphaFoldDB" id="A0A1E5G5A4"/>
<evidence type="ECO:0000256" key="6">
    <source>
        <dbReference type="ARBA" id="ARBA00023110"/>
    </source>
</evidence>
<dbReference type="FunFam" id="3.10.50.40:FF:000001">
    <property type="entry name" value="Trigger factor"/>
    <property type="match status" value="1"/>
</dbReference>
<dbReference type="PANTHER" id="PTHR30560">
    <property type="entry name" value="TRIGGER FACTOR CHAPERONE AND PEPTIDYL-PROLYL CIS/TRANS ISOMERASE"/>
    <property type="match status" value="1"/>
</dbReference>
<dbReference type="HAMAP" id="MF_00303">
    <property type="entry name" value="Trigger_factor_Tig"/>
    <property type="match status" value="1"/>
</dbReference>
<gene>
    <name evidence="12" type="primary">tig</name>
    <name evidence="16" type="ORF">BHF68_01005</name>
</gene>
<dbReference type="InterPro" id="IPR008880">
    <property type="entry name" value="Trigger_fac_C"/>
</dbReference>
<comment type="caution">
    <text evidence="16">The sequence shown here is derived from an EMBL/GenBank/DDBJ whole genome shotgun (WGS) entry which is preliminary data.</text>
</comment>
<keyword evidence="17" id="KW-1185">Reference proteome</keyword>
<keyword evidence="5 12" id="KW-0132">Cell division</keyword>
<dbReference type="NCBIfam" id="TIGR00115">
    <property type="entry name" value="tig"/>
    <property type="match status" value="1"/>
</dbReference>
<sequence>MSVKWEKVDTNKVKLQIEASAEIVNKGLDFAFKKVVKDVNVPGFRKGKVPRKIFEQKFGVEALYNDALDHILPEVYDNAIKEAGITPVSKPDIEIEEMGKDQPLRLTAEVFVKPEVELGEYKGLELKEEKTFEVEDVEVDNELETYRDRNAQLEVIEDGEVQTGDTTKIDFEGFKDGVAFQGGKGEDYPLEIGSGSFIPGFEEQLVGMKLNEEKEIEVTFPEEYHSEELAGAPVTFKVKINEIKRKNVPALDDELAKDVSEFETLDELKEDIRKKLVEKREAEAKDYKRELAVNQAVDNANLDIPESMIETEVEQMVKDFEQRMQYQGMNMDMYLQYTGQSKEDFEAQFKVEAERRVRSQMVLEAIANTENIEITDQDIDDEIAVIADMYKKQPEEVKSILVAQGNLEPLKNELAMRKAVEFLVENSTYNKE</sequence>
<dbReference type="InterPro" id="IPR036611">
    <property type="entry name" value="Trigger_fac_ribosome-bd_sf"/>
</dbReference>
<dbReference type="Proteomes" id="UP000094296">
    <property type="component" value="Unassembled WGS sequence"/>
</dbReference>
<dbReference type="GO" id="GO:0044183">
    <property type="term" value="F:protein folding chaperone"/>
    <property type="evidence" value="ECO:0007669"/>
    <property type="project" value="TreeGrafter"/>
</dbReference>
<dbReference type="GO" id="GO:0043335">
    <property type="term" value="P:protein unfolding"/>
    <property type="evidence" value="ECO:0007669"/>
    <property type="project" value="TreeGrafter"/>
</dbReference>
<dbReference type="InterPro" id="IPR005215">
    <property type="entry name" value="Trig_fac"/>
</dbReference>
<evidence type="ECO:0000256" key="12">
    <source>
        <dbReference type="HAMAP-Rule" id="MF_00303"/>
    </source>
</evidence>
<dbReference type="Pfam" id="PF00254">
    <property type="entry name" value="FKBP_C"/>
    <property type="match status" value="1"/>
</dbReference>
<feature type="domain" description="PPIase FKBP-type" evidence="15">
    <location>
        <begin position="164"/>
        <end position="244"/>
    </location>
</feature>
<dbReference type="STRING" id="766136.BHF68_01005"/>
<dbReference type="RefSeq" id="WP_069641781.1">
    <property type="nucleotide sequence ID" value="NZ_MIJE01000001.1"/>
</dbReference>
<name>A0A1E5G5A4_9FIRM</name>
<dbReference type="SUPFAM" id="SSF102735">
    <property type="entry name" value="Trigger factor ribosome-binding domain"/>
    <property type="match status" value="1"/>
</dbReference>
<dbReference type="SUPFAM" id="SSF109998">
    <property type="entry name" value="Triger factor/SurA peptide-binding domain-like"/>
    <property type="match status" value="1"/>
</dbReference>
<dbReference type="GO" id="GO:0051083">
    <property type="term" value="P:'de novo' cotranslational protein folding"/>
    <property type="evidence" value="ECO:0007669"/>
    <property type="project" value="TreeGrafter"/>
</dbReference>
<dbReference type="Gene3D" id="3.30.70.1050">
    <property type="entry name" value="Trigger factor ribosome-binding domain"/>
    <property type="match status" value="1"/>
</dbReference>
<evidence type="ECO:0000259" key="15">
    <source>
        <dbReference type="PROSITE" id="PS50059"/>
    </source>
</evidence>
<comment type="subcellular location">
    <subcellularLocation>
        <location evidence="12">Cytoplasm</location>
    </subcellularLocation>
    <text evidence="12">About half TF is bound to the ribosome near the polypeptide exit tunnel while the other half is free in the cytoplasm.</text>
</comment>
<evidence type="ECO:0000256" key="10">
    <source>
        <dbReference type="ARBA" id="ARBA00024849"/>
    </source>
</evidence>
<dbReference type="GO" id="GO:0003755">
    <property type="term" value="F:peptidyl-prolyl cis-trans isomerase activity"/>
    <property type="evidence" value="ECO:0007669"/>
    <property type="project" value="UniProtKB-UniRule"/>
</dbReference>
<dbReference type="InterPro" id="IPR027304">
    <property type="entry name" value="Trigger_fact/SurA_dom_sf"/>
</dbReference>
<dbReference type="GO" id="GO:0005737">
    <property type="term" value="C:cytoplasm"/>
    <property type="evidence" value="ECO:0007669"/>
    <property type="project" value="UniProtKB-SubCell"/>
</dbReference>
<accession>A0A1E5G5A4</accession>
<evidence type="ECO:0000256" key="11">
    <source>
        <dbReference type="ARBA" id="ARBA00029986"/>
    </source>
</evidence>
<comment type="domain">
    <text evidence="12">Consists of 3 domains; the N-terminus binds the ribosome, the middle domain has PPIase activity, while the C-terminus has intrinsic chaperone activity on its own.</text>
</comment>
<keyword evidence="7 12" id="KW-0143">Chaperone</keyword>
<dbReference type="EC" id="5.2.1.8" evidence="3 12"/>
<evidence type="ECO:0000256" key="9">
    <source>
        <dbReference type="ARBA" id="ARBA00023306"/>
    </source>
</evidence>
<dbReference type="GO" id="GO:0051301">
    <property type="term" value="P:cell division"/>
    <property type="evidence" value="ECO:0007669"/>
    <property type="project" value="UniProtKB-KW"/>
</dbReference>
<protein>
    <recommendedName>
        <fullName evidence="4 12">Trigger factor</fullName>
        <shortName evidence="12">TF</shortName>
        <ecNumber evidence="3 12">5.2.1.8</ecNumber>
    </recommendedName>
    <alternativeName>
        <fullName evidence="11 12">PPIase</fullName>
    </alternativeName>
</protein>
<evidence type="ECO:0000256" key="4">
    <source>
        <dbReference type="ARBA" id="ARBA00016902"/>
    </source>
</evidence>
<evidence type="ECO:0000256" key="5">
    <source>
        <dbReference type="ARBA" id="ARBA00022618"/>
    </source>
</evidence>
<comment type="function">
    <text evidence="10 12">Involved in protein export. Acts as a chaperone by maintaining the newly synthesized protein in an open conformation. Functions as a peptidyl-prolyl cis-trans isomerase.</text>
</comment>
<keyword evidence="9 12" id="KW-0131">Cell cycle</keyword>
<keyword evidence="6 12" id="KW-0697">Rotamase</keyword>
<evidence type="ECO:0000256" key="14">
    <source>
        <dbReference type="RuleBase" id="RU003914"/>
    </source>
</evidence>
<dbReference type="PIRSF" id="PIRSF003095">
    <property type="entry name" value="Trigger_factor"/>
    <property type="match status" value="1"/>
</dbReference>
<dbReference type="OrthoDB" id="9767721at2"/>
<dbReference type="InterPro" id="IPR037041">
    <property type="entry name" value="Trigger_fac_C_sf"/>
</dbReference>
<keyword evidence="8 12" id="KW-0413">Isomerase</keyword>
<keyword evidence="12" id="KW-0963">Cytoplasm</keyword>
<comment type="similarity">
    <text evidence="2 12 14">Belongs to the FKBP-type PPIase family. Tig subfamily.</text>
</comment>
<organism evidence="16 17">
    <name type="scientific">Desulfuribacillus alkaliarsenatis</name>
    <dbReference type="NCBI Taxonomy" id="766136"/>
    <lineage>
        <taxon>Bacteria</taxon>
        <taxon>Bacillati</taxon>
        <taxon>Bacillota</taxon>
        <taxon>Desulfuribacillia</taxon>
        <taxon>Desulfuribacillales</taxon>
        <taxon>Desulfuribacillaceae</taxon>
        <taxon>Desulfuribacillus</taxon>
    </lineage>
</organism>
<evidence type="ECO:0000256" key="1">
    <source>
        <dbReference type="ARBA" id="ARBA00000971"/>
    </source>
</evidence>
<dbReference type="InterPro" id="IPR046357">
    <property type="entry name" value="PPIase_dom_sf"/>
</dbReference>
<dbReference type="GO" id="GO:0015031">
    <property type="term" value="P:protein transport"/>
    <property type="evidence" value="ECO:0007669"/>
    <property type="project" value="UniProtKB-UniRule"/>
</dbReference>
<evidence type="ECO:0000313" key="16">
    <source>
        <dbReference type="EMBL" id="OEF98289.1"/>
    </source>
</evidence>
<dbReference type="Pfam" id="PF05697">
    <property type="entry name" value="Trigger_N"/>
    <property type="match status" value="1"/>
</dbReference>
<dbReference type="PROSITE" id="PS50059">
    <property type="entry name" value="FKBP_PPIASE"/>
    <property type="match status" value="1"/>
</dbReference>
<reference evidence="16 17" key="1">
    <citation type="submission" date="2016-09" db="EMBL/GenBank/DDBJ databases">
        <title>Draft genome sequence for the type strain of Desulfuribacillus alkaliarsenatis AHT28, an obligately anaerobic, sulfidogenic bacterium isolated from Russian soda lake sediments.</title>
        <authorList>
            <person name="Abin C.A."/>
            <person name="Hollibaugh J.T."/>
        </authorList>
    </citation>
    <scope>NUCLEOTIDE SEQUENCE [LARGE SCALE GENOMIC DNA]</scope>
    <source>
        <strain evidence="16 17">AHT28</strain>
    </source>
</reference>
<evidence type="ECO:0000256" key="13">
    <source>
        <dbReference type="PROSITE-ProRule" id="PRU00277"/>
    </source>
</evidence>
<dbReference type="Gene3D" id="3.10.50.40">
    <property type="match status" value="1"/>
</dbReference>
<proteinExistence type="inferred from homology"/>
<dbReference type="EMBL" id="MIJE01000001">
    <property type="protein sequence ID" value="OEF98289.1"/>
    <property type="molecule type" value="Genomic_DNA"/>
</dbReference>
<dbReference type="PANTHER" id="PTHR30560:SF3">
    <property type="entry name" value="TRIGGER FACTOR-LIKE PROTEIN TIG, CHLOROPLASTIC"/>
    <property type="match status" value="1"/>
</dbReference>
<dbReference type="Gene3D" id="1.10.3120.10">
    <property type="entry name" value="Trigger factor, C-terminal domain"/>
    <property type="match status" value="1"/>
</dbReference>
<dbReference type="InterPro" id="IPR001179">
    <property type="entry name" value="PPIase_FKBP_dom"/>
</dbReference>